<evidence type="ECO:0000256" key="3">
    <source>
        <dbReference type="ARBA" id="ARBA00022729"/>
    </source>
</evidence>
<organism evidence="4 6">
    <name type="scientific">Peptostreptococcus anaerobius</name>
    <dbReference type="NCBI Taxonomy" id="1261"/>
    <lineage>
        <taxon>Bacteria</taxon>
        <taxon>Bacillati</taxon>
        <taxon>Bacillota</taxon>
        <taxon>Clostridia</taxon>
        <taxon>Peptostreptococcales</taxon>
        <taxon>Peptostreptococcaceae</taxon>
        <taxon>Peptostreptococcus</taxon>
    </lineage>
</organism>
<dbReference type="GO" id="GO:0055052">
    <property type="term" value="C:ATP-binding cassette (ABC) transporter complex, substrate-binding subunit-containing"/>
    <property type="evidence" value="ECO:0007669"/>
    <property type="project" value="TreeGrafter"/>
</dbReference>
<dbReference type="STRING" id="1261.HMPREF3195_01799"/>
<evidence type="ECO:0000256" key="2">
    <source>
        <dbReference type="ARBA" id="ARBA00022448"/>
    </source>
</evidence>
<gene>
    <name evidence="5" type="primary">cycB</name>
    <name evidence="4" type="ORF">HMPREF3195_01799</name>
    <name evidence="5" type="ORF">NCTC11460_01181</name>
</gene>
<dbReference type="EMBL" id="LSQZ01000091">
    <property type="protein sequence ID" value="KXI10480.1"/>
    <property type="molecule type" value="Genomic_DNA"/>
</dbReference>
<dbReference type="SUPFAM" id="SSF53850">
    <property type="entry name" value="Periplasmic binding protein-like II"/>
    <property type="match status" value="1"/>
</dbReference>
<dbReference type="CDD" id="cd13585">
    <property type="entry name" value="PBP2_TMBP_like"/>
    <property type="match status" value="1"/>
</dbReference>
<dbReference type="GO" id="GO:0015768">
    <property type="term" value="P:maltose transport"/>
    <property type="evidence" value="ECO:0007669"/>
    <property type="project" value="TreeGrafter"/>
</dbReference>
<keyword evidence="3" id="KW-0732">Signal</keyword>
<dbReference type="AlphaFoldDB" id="A0A135YM55"/>
<dbReference type="EMBL" id="UGTB01000004">
    <property type="protein sequence ID" value="SUB61255.1"/>
    <property type="molecule type" value="Genomic_DNA"/>
</dbReference>
<evidence type="ECO:0000313" key="5">
    <source>
        <dbReference type="EMBL" id="SUB61255.1"/>
    </source>
</evidence>
<dbReference type="GO" id="GO:1901982">
    <property type="term" value="F:maltose binding"/>
    <property type="evidence" value="ECO:0007669"/>
    <property type="project" value="TreeGrafter"/>
</dbReference>
<evidence type="ECO:0000256" key="1">
    <source>
        <dbReference type="ARBA" id="ARBA00008520"/>
    </source>
</evidence>
<evidence type="ECO:0000313" key="7">
    <source>
        <dbReference type="Proteomes" id="UP000255101"/>
    </source>
</evidence>
<protein>
    <submittedName>
        <fullName evidence="4">ABC transporter, solute-binding protein</fullName>
    </submittedName>
    <submittedName>
        <fullName evidence="5">Cyclodextrin-binding protein</fullName>
    </submittedName>
</protein>
<proteinExistence type="inferred from homology"/>
<evidence type="ECO:0000313" key="6">
    <source>
        <dbReference type="Proteomes" id="UP000070326"/>
    </source>
</evidence>
<dbReference type="PATRIC" id="fig|1261.5.peg.1807"/>
<dbReference type="PANTHER" id="PTHR30061">
    <property type="entry name" value="MALTOSE-BINDING PERIPLASMIC PROTEIN"/>
    <property type="match status" value="1"/>
</dbReference>
<dbReference type="eggNOG" id="COG2182">
    <property type="taxonomic scope" value="Bacteria"/>
</dbReference>
<name>A0A135YM55_9FIRM</name>
<sequence>MKGLFAKSLAVTMAMSMVLTGCGKSDDKKADSKEATTLKMLVPGYDGGYLKKELDTGIAGFEKANPNTKIEIVSVGWEELNSKVVQMYQSKEAPDIMLVGTRTLQQLGEMGAVEDLSKYMNDDFKAKRVENVLNTANFSGKQYGIPMAFSSRAIYYRTDLVKKAPTTWDELLATAKQVHADNPKVYGFAIPTDMESGTDEILNFIYQNEGRMVNEKGEFTLNDSKNVATLEYLKKFNADGVIPDPVSMKRNDQSKLFKNGNLAMFISGPWEKETMDSGKEKAPYAVAPLPKGAVAAETLVTDSYVISSLSKNKETAWKFVEFMGQPEYQRPVSEAFGWFPILKDEENDARFKDDFMKPFAASIPNGVAEPHVPNWDDFNKSFITAVQKTITGKMAAKDALDAAQAELAK</sequence>
<keyword evidence="2" id="KW-0813">Transport</keyword>
<dbReference type="Proteomes" id="UP000255101">
    <property type="component" value="Unassembled WGS sequence"/>
</dbReference>
<dbReference type="PANTHER" id="PTHR30061:SF50">
    <property type="entry name" value="MALTOSE_MALTODEXTRIN-BINDING PERIPLASMIC PROTEIN"/>
    <property type="match status" value="1"/>
</dbReference>
<evidence type="ECO:0000313" key="4">
    <source>
        <dbReference type="EMBL" id="KXI10480.1"/>
    </source>
</evidence>
<reference evidence="4 6" key="1">
    <citation type="submission" date="2016-02" db="EMBL/GenBank/DDBJ databases">
        <authorList>
            <person name="Wen L."/>
            <person name="He K."/>
            <person name="Yang H."/>
        </authorList>
    </citation>
    <scope>NUCLEOTIDE SEQUENCE [LARGE SCALE GENOMIC DNA]</scope>
    <source>
        <strain evidence="4 6">MJR8628A</strain>
    </source>
</reference>
<dbReference type="Pfam" id="PF01547">
    <property type="entry name" value="SBP_bac_1"/>
    <property type="match status" value="1"/>
</dbReference>
<comment type="similarity">
    <text evidence="1">Belongs to the bacterial solute-binding protein 1 family.</text>
</comment>
<dbReference type="GO" id="GO:0042956">
    <property type="term" value="P:maltodextrin transmembrane transport"/>
    <property type="evidence" value="ECO:0007669"/>
    <property type="project" value="TreeGrafter"/>
</dbReference>
<dbReference type="PROSITE" id="PS51257">
    <property type="entry name" value="PROKAR_LIPOPROTEIN"/>
    <property type="match status" value="1"/>
</dbReference>
<dbReference type="Proteomes" id="UP000070326">
    <property type="component" value="Unassembled WGS sequence"/>
</dbReference>
<dbReference type="Gene3D" id="3.40.190.10">
    <property type="entry name" value="Periplasmic binding protein-like II"/>
    <property type="match status" value="1"/>
</dbReference>
<accession>A0A135YM55</accession>
<reference evidence="5 7" key="2">
    <citation type="submission" date="2018-06" db="EMBL/GenBank/DDBJ databases">
        <authorList>
            <consortium name="Pathogen Informatics"/>
            <person name="Doyle S."/>
        </authorList>
    </citation>
    <scope>NUCLEOTIDE SEQUENCE [LARGE SCALE GENOMIC DNA]</scope>
    <source>
        <strain evidence="5 7">NCTC11460</strain>
    </source>
</reference>
<dbReference type="RefSeq" id="WP_019595407.1">
    <property type="nucleotide sequence ID" value="NZ_CAXUJS010000006.1"/>
</dbReference>
<dbReference type="InterPro" id="IPR006059">
    <property type="entry name" value="SBP"/>
</dbReference>